<keyword evidence="4 6" id="KW-1133">Transmembrane helix</keyword>
<sequence>MNVKSDPQNQSSVDWAQKWNSSQQKHDLLNHLAGLNATHPDTAESLEAPEEAYATSFAQQTLLVTKRTFIDQWRTPIYLLTKIVVPVGTALLNGFSFLNTSLNLQGVVSILFSIFFSTYLFSYIVQMAVLYFHRGRKLFETRERDSKTYSWVSFLVANILVEICWQTLISAVAFSAWYYPTGLSRNGDAVYGTAEREALTYVLLWLFILWTSTLSQALAAGIKNSEVAVQIGILLYWLSLVFCGVLVTPSQLPGFWTFMCRVSPLTYLLEGLTVAGLADARIHCSDIETLHVPLPSSSTSAVNGHATTCGQYLQPFIEATGDGKCEHVVGGIWDERPPYLAQRWASSILRGTGI</sequence>
<evidence type="ECO:0000256" key="3">
    <source>
        <dbReference type="ARBA" id="ARBA00022692"/>
    </source>
</evidence>
<dbReference type="AlphaFoldDB" id="A0A9W8TN38"/>
<evidence type="ECO:0000259" key="7">
    <source>
        <dbReference type="Pfam" id="PF01061"/>
    </source>
</evidence>
<evidence type="ECO:0000256" key="6">
    <source>
        <dbReference type="SAM" id="Phobius"/>
    </source>
</evidence>
<dbReference type="Proteomes" id="UP001148614">
    <property type="component" value="Unassembled WGS sequence"/>
</dbReference>
<dbReference type="EMBL" id="JANPWZ010000752">
    <property type="protein sequence ID" value="KAJ3572602.1"/>
    <property type="molecule type" value="Genomic_DNA"/>
</dbReference>
<evidence type="ECO:0000256" key="4">
    <source>
        <dbReference type="ARBA" id="ARBA00022989"/>
    </source>
</evidence>
<feature type="transmembrane region" description="Helical" evidence="6">
    <location>
        <begin position="152"/>
        <end position="178"/>
    </location>
</feature>
<feature type="transmembrane region" description="Helical" evidence="6">
    <location>
        <begin position="198"/>
        <end position="222"/>
    </location>
</feature>
<comment type="subcellular location">
    <subcellularLocation>
        <location evidence="1">Membrane</location>
        <topology evidence="1">Multi-pass membrane protein</topology>
    </subcellularLocation>
</comment>
<feature type="domain" description="ABC-2 type transporter transmembrane" evidence="7">
    <location>
        <begin position="59"/>
        <end position="274"/>
    </location>
</feature>
<dbReference type="GO" id="GO:0016020">
    <property type="term" value="C:membrane"/>
    <property type="evidence" value="ECO:0007669"/>
    <property type="project" value="UniProtKB-SubCell"/>
</dbReference>
<dbReference type="PANTHER" id="PTHR19241">
    <property type="entry name" value="ATP-BINDING CASSETTE TRANSPORTER"/>
    <property type="match status" value="1"/>
</dbReference>
<evidence type="ECO:0000256" key="5">
    <source>
        <dbReference type="ARBA" id="ARBA00023136"/>
    </source>
</evidence>
<proteinExistence type="predicted"/>
<name>A0A9W8TN38_9PEZI</name>
<keyword evidence="9" id="KW-1185">Reference proteome</keyword>
<comment type="caution">
    <text evidence="8">The sequence shown here is derived from an EMBL/GenBank/DDBJ whole genome shotgun (WGS) entry which is preliminary data.</text>
</comment>
<keyword evidence="2" id="KW-0813">Transport</keyword>
<evidence type="ECO:0000256" key="1">
    <source>
        <dbReference type="ARBA" id="ARBA00004141"/>
    </source>
</evidence>
<dbReference type="InterPro" id="IPR013525">
    <property type="entry name" value="ABC2_TM"/>
</dbReference>
<evidence type="ECO:0000313" key="8">
    <source>
        <dbReference type="EMBL" id="KAJ3572602.1"/>
    </source>
</evidence>
<keyword evidence="5 6" id="KW-0472">Membrane</keyword>
<evidence type="ECO:0000256" key="2">
    <source>
        <dbReference type="ARBA" id="ARBA00022448"/>
    </source>
</evidence>
<feature type="transmembrane region" description="Helical" evidence="6">
    <location>
        <begin position="77"/>
        <end position="98"/>
    </location>
</feature>
<reference evidence="8" key="1">
    <citation type="submission" date="2022-07" db="EMBL/GenBank/DDBJ databases">
        <title>Genome Sequence of Xylaria arbuscula.</title>
        <authorList>
            <person name="Buettner E."/>
        </authorList>
    </citation>
    <scope>NUCLEOTIDE SEQUENCE</scope>
    <source>
        <strain evidence="8">VT107</strain>
    </source>
</reference>
<keyword evidence="3 6" id="KW-0812">Transmembrane</keyword>
<dbReference type="Pfam" id="PF01061">
    <property type="entry name" value="ABC2_membrane"/>
    <property type="match status" value="1"/>
</dbReference>
<evidence type="ECO:0000313" key="9">
    <source>
        <dbReference type="Proteomes" id="UP001148614"/>
    </source>
</evidence>
<accession>A0A9W8TN38</accession>
<feature type="transmembrane region" description="Helical" evidence="6">
    <location>
        <begin position="110"/>
        <end position="132"/>
    </location>
</feature>
<dbReference type="VEuPathDB" id="FungiDB:F4678DRAFT_166107"/>
<organism evidence="8 9">
    <name type="scientific">Xylaria arbuscula</name>
    <dbReference type="NCBI Taxonomy" id="114810"/>
    <lineage>
        <taxon>Eukaryota</taxon>
        <taxon>Fungi</taxon>
        <taxon>Dikarya</taxon>
        <taxon>Ascomycota</taxon>
        <taxon>Pezizomycotina</taxon>
        <taxon>Sordariomycetes</taxon>
        <taxon>Xylariomycetidae</taxon>
        <taxon>Xylariales</taxon>
        <taxon>Xylariaceae</taxon>
        <taxon>Xylaria</taxon>
    </lineage>
</organism>
<protein>
    <recommendedName>
        <fullName evidence="7">ABC-2 type transporter transmembrane domain-containing protein</fullName>
    </recommendedName>
</protein>
<gene>
    <name evidence="8" type="ORF">NPX13_g4994</name>
</gene>
<dbReference type="GO" id="GO:0140359">
    <property type="term" value="F:ABC-type transporter activity"/>
    <property type="evidence" value="ECO:0007669"/>
    <property type="project" value="InterPro"/>
</dbReference>
<feature type="transmembrane region" description="Helical" evidence="6">
    <location>
        <begin position="234"/>
        <end position="256"/>
    </location>
</feature>